<dbReference type="EMBL" id="KV748268">
    <property type="protein sequence ID" value="OCK87138.1"/>
    <property type="molecule type" value="Genomic_DNA"/>
</dbReference>
<dbReference type="Proteomes" id="UP000250078">
    <property type="component" value="Unassembled WGS sequence"/>
</dbReference>
<name>A0ACC8ELE3_9PEZI</name>
<accession>A0ACC8ELE3</accession>
<gene>
    <name evidence="1" type="ORF">K441DRAFT_595589</name>
</gene>
<feature type="non-terminal residue" evidence="1">
    <location>
        <position position="1"/>
    </location>
</feature>
<evidence type="ECO:0000313" key="2">
    <source>
        <dbReference type="Proteomes" id="UP000250078"/>
    </source>
</evidence>
<proteinExistence type="predicted"/>
<keyword evidence="2" id="KW-1185">Reference proteome</keyword>
<organism evidence="1 2">
    <name type="scientific">Cenococcum geophilum 1.58</name>
    <dbReference type="NCBI Taxonomy" id="794803"/>
    <lineage>
        <taxon>Eukaryota</taxon>
        <taxon>Fungi</taxon>
        <taxon>Dikarya</taxon>
        <taxon>Ascomycota</taxon>
        <taxon>Pezizomycotina</taxon>
        <taxon>Dothideomycetes</taxon>
        <taxon>Pleosporomycetidae</taxon>
        <taxon>Gloniales</taxon>
        <taxon>Gloniaceae</taxon>
        <taxon>Cenococcum</taxon>
    </lineage>
</organism>
<evidence type="ECO:0000313" key="1">
    <source>
        <dbReference type="EMBL" id="OCK87138.1"/>
    </source>
</evidence>
<protein>
    <submittedName>
        <fullName evidence="1">Uncharacterized protein</fullName>
    </submittedName>
</protein>
<reference evidence="1 2" key="1">
    <citation type="journal article" date="2016" name="Nat. Commun.">
        <title>Ectomycorrhizal ecology is imprinted in the genome of the dominant symbiotic fungus Cenococcum geophilum.</title>
        <authorList>
            <consortium name="DOE Joint Genome Institute"/>
            <person name="Peter M."/>
            <person name="Kohler A."/>
            <person name="Ohm R.A."/>
            <person name="Kuo A."/>
            <person name="Krutzmann J."/>
            <person name="Morin E."/>
            <person name="Arend M."/>
            <person name="Barry K.W."/>
            <person name="Binder M."/>
            <person name="Choi C."/>
            <person name="Clum A."/>
            <person name="Copeland A."/>
            <person name="Grisel N."/>
            <person name="Haridas S."/>
            <person name="Kipfer T."/>
            <person name="LaButti K."/>
            <person name="Lindquist E."/>
            <person name="Lipzen A."/>
            <person name="Maire R."/>
            <person name="Meier B."/>
            <person name="Mihaltcheva S."/>
            <person name="Molinier V."/>
            <person name="Murat C."/>
            <person name="Poggeler S."/>
            <person name="Quandt C.A."/>
            <person name="Sperisen C."/>
            <person name="Tritt A."/>
            <person name="Tisserant E."/>
            <person name="Crous P.W."/>
            <person name="Henrissat B."/>
            <person name="Nehls U."/>
            <person name="Egli S."/>
            <person name="Spatafora J.W."/>
            <person name="Grigoriev I.V."/>
            <person name="Martin F.M."/>
        </authorList>
    </citation>
    <scope>NUCLEOTIDE SEQUENCE [LARGE SCALE GENOMIC DNA]</scope>
    <source>
        <strain evidence="1 2">1.58</strain>
    </source>
</reference>
<sequence length="55" mass="6175">GDLALYNIITLIAAEYIKELIKLKDFIGLDIISDFAIGIIWTVVTASKDMEENFI</sequence>